<dbReference type="AlphaFoldDB" id="A0A8X6UK16"/>
<protein>
    <submittedName>
        <fullName evidence="2">Uncharacterized protein</fullName>
    </submittedName>
</protein>
<evidence type="ECO:0000313" key="2">
    <source>
        <dbReference type="EMBL" id="GFU18259.1"/>
    </source>
</evidence>
<reference evidence="2" key="1">
    <citation type="submission" date="2020-08" db="EMBL/GenBank/DDBJ databases">
        <title>Multicomponent nature underlies the extraordinary mechanical properties of spider dragline silk.</title>
        <authorList>
            <person name="Kono N."/>
            <person name="Nakamura H."/>
            <person name="Mori M."/>
            <person name="Yoshida Y."/>
            <person name="Ohtoshi R."/>
            <person name="Malay A.D."/>
            <person name="Moran D.A.P."/>
            <person name="Tomita M."/>
            <person name="Numata K."/>
            <person name="Arakawa K."/>
        </authorList>
    </citation>
    <scope>NUCLEOTIDE SEQUENCE</scope>
</reference>
<dbReference type="EMBL" id="BMAW01080143">
    <property type="protein sequence ID" value="GFU18259.1"/>
    <property type="molecule type" value="Genomic_DNA"/>
</dbReference>
<keyword evidence="1" id="KW-0472">Membrane</keyword>
<proteinExistence type="predicted"/>
<keyword evidence="1" id="KW-1133">Transmembrane helix</keyword>
<accession>A0A8X6UK16</accession>
<organism evidence="2 3">
    <name type="scientific">Nephila pilipes</name>
    <name type="common">Giant wood spider</name>
    <name type="synonym">Nephila maculata</name>
    <dbReference type="NCBI Taxonomy" id="299642"/>
    <lineage>
        <taxon>Eukaryota</taxon>
        <taxon>Metazoa</taxon>
        <taxon>Ecdysozoa</taxon>
        <taxon>Arthropoda</taxon>
        <taxon>Chelicerata</taxon>
        <taxon>Arachnida</taxon>
        <taxon>Araneae</taxon>
        <taxon>Araneomorphae</taxon>
        <taxon>Entelegynae</taxon>
        <taxon>Araneoidea</taxon>
        <taxon>Nephilidae</taxon>
        <taxon>Nephila</taxon>
    </lineage>
</organism>
<gene>
    <name evidence="2" type="ORF">NPIL_1681</name>
</gene>
<evidence type="ECO:0000313" key="3">
    <source>
        <dbReference type="Proteomes" id="UP000887013"/>
    </source>
</evidence>
<keyword evidence="1" id="KW-0812">Transmembrane</keyword>
<keyword evidence="3" id="KW-1185">Reference proteome</keyword>
<feature type="transmembrane region" description="Helical" evidence="1">
    <location>
        <begin position="107"/>
        <end position="129"/>
    </location>
</feature>
<name>A0A8X6UK16_NEPPI</name>
<dbReference type="Proteomes" id="UP000887013">
    <property type="component" value="Unassembled WGS sequence"/>
</dbReference>
<comment type="caution">
    <text evidence="2">The sequence shown here is derived from an EMBL/GenBank/DDBJ whole genome shotgun (WGS) entry which is preliminary data.</text>
</comment>
<evidence type="ECO:0000256" key="1">
    <source>
        <dbReference type="SAM" id="Phobius"/>
    </source>
</evidence>
<sequence length="130" mass="15183">MRWRYLLYLNGEFKSPNDNSIGCYMYYPQYAWSATVLVDRDERLSEGGKCACHFRCCLAEIRFAGRYLVLSLVEQREKGLNNAAEMTLRDGLMERPANRDFFYHRHAYAIGFMLYCGMVLIITELIGIIL</sequence>